<dbReference type="PATRIC" id="fig|1218508.4.peg.709"/>
<protein>
    <submittedName>
        <fullName evidence="2">Uncharacterized protein</fullName>
    </submittedName>
</protein>
<reference evidence="2 3" key="1">
    <citation type="submission" date="2014-12" db="EMBL/GenBank/DDBJ databases">
        <title>Comparative genomics of the lactic acid bacteria isolated from the honey bee gut.</title>
        <authorList>
            <person name="Ellegaard K.M."/>
            <person name="Tamarit D."/>
            <person name="Javelind E."/>
            <person name="Olofsson T."/>
            <person name="Andersson S.G."/>
            <person name="Vasquez A."/>
        </authorList>
    </citation>
    <scope>NUCLEOTIDE SEQUENCE [LARGE SCALE GENOMIC DNA]</scope>
    <source>
        <strain evidence="2 3">Hon2</strain>
    </source>
</reference>
<dbReference type="RefSeq" id="WP_045922543.1">
    <property type="nucleotide sequence ID" value="NZ_JBHTHW010000003.1"/>
</dbReference>
<keyword evidence="1" id="KW-0812">Transmembrane</keyword>
<comment type="caution">
    <text evidence="2">The sequence shown here is derived from an EMBL/GenBank/DDBJ whole genome shotgun (WGS) entry which is preliminary data.</text>
</comment>
<evidence type="ECO:0000313" key="2">
    <source>
        <dbReference type="EMBL" id="KJY49240.1"/>
    </source>
</evidence>
<name>A0A0F4KS59_9LACO</name>
<evidence type="ECO:0000313" key="3">
    <source>
        <dbReference type="Proteomes" id="UP000033695"/>
    </source>
</evidence>
<dbReference type="EMBL" id="JXBZ01000005">
    <property type="protein sequence ID" value="KJY49240.1"/>
    <property type="molecule type" value="Genomic_DNA"/>
</dbReference>
<feature type="transmembrane region" description="Helical" evidence="1">
    <location>
        <begin position="76"/>
        <end position="97"/>
    </location>
</feature>
<keyword evidence="3" id="KW-1185">Reference proteome</keyword>
<organism evidence="2 3">
    <name type="scientific">Bombilactobacillus mellis</name>
    <dbReference type="NCBI Taxonomy" id="1218508"/>
    <lineage>
        <taxon>Bacteria</taxon>
        <taxon>Bacillati</taxon>
        <taxon>Bacillota</taxon>
        <taxon>Bacilli</taxon>
        <taxon>Lactobacillales</taxon>
        <taxon>Lactobacillaceae</taxon>
        <taxon>Bombilactobacillus</taxon>
    </lineage>
</organism>
<feature type="transmembrane region" description="Helical" evidence="1">
    <location>
        <begin position="200"/>
        <end position="220"/>
    </location>
</feature>
<sequence length="293" mass="35318">MEHLKYYFKSKDGLMIESQETINNDIDLLTNKLYKISKKYNITVSVYQLLFIIVSNITIFPIFFLELLHLWKFNKLVNIVILIMLIFFIANIIKIFYIDHQIRKLESIKEIILPNKAFYNNNKYKRFLFKHIPIMSSIIYRNKSWLYYLDKQITDVLKFSNLANYKLNCESNDISAYNLDPFIDYFCKQQKINIEIRNKYFNSLWIFTSIVTIPLTLTIFNKLNTAFLITIMIYIIVFSLTIFINLYFKINKDIKQLFIINSYKISQVQNLLNIYQKLHHEIKWQIIPKNKNS</sequence>
<gene>
    <name evidence="2" type="ORF">JG29_06940</name>
</gene>
<feature type="transmembrane region" description="Helical" evidence="1">
    <location>
        <begin position="226"/>
        <end position="248"/>
    </location>
</feature>
<dbReference type="Proteomes" id="UP000033695">
    <property type="component" value="Unassembled WGS sequence"/>
</dbReference>
<proteinExistence type="predicted"/>
<dbReference type="HOGENOM" id="CLU_949258_0_0_9"/>
<dbReference type="AlphaFoldDB" id="A0A0F4KS59"/>
<feature type="transmembrane region" description="Helical" evidence="1">
    <location>
        <begin position="42"/>
        <end position="64"/>
    </location>
</feature>
<evidence type="ECO:0000256" key="1">
    <source>
        <dbReference type="SAM" id="Phobius"/>
    </source>
</evidence>
<keyword evidence="1" id="KW-1133">Transmembrane helix</keyword>
<accession>A0A0F4KS59</accession>
<keyword evidence="1" id="KW-0472">Membrane</keyword>